<dbReference type="InterPro" id="IPR050203">
    <property type="entry name" value="Trp-tRNA_synthetase"/>
</dbReference>
<organism evidence="11 12">
    <name type="scientific">Inquilinus limosus</name>
    <dbReference type="NCBI Taxonomy" id="171674"/>
    <lineage>
        <taxon>Bacteria</taxon>
        <taxon>Pseudomonadati</taxon>
        <taxon>Pseudomonadota</taxon>
        <taxon>Alphaproteobacteria</taxon>
        <taxon>Rhodospirillales</taxon>
        <taxon>Rhodospirillaceae</taxon>
        <taxon>Inquilinus</taxon>
    </lineage>
</organism>
<proteinExistence type="inferred from homology"/>
<accession>A0A211ZRE4</accession>
<evidence type="ECO:0000256" key="10">
    <source>
        <dbReference type="RuleBase" id="RU363036"/>
    </source>
</evidence>
<evidence type="ECO:0000256" key="9">
    <source>
        <dbReference type="NCBIfam" id="TIGR00233"/>
    </source>
</evidence>
<evidence type="ECO:0000256" key="5">
    <source>
        <dbReference type="ARBA" id="ARBA00022840"/>
    </source>
</evidence>
<dbReference type="EMBL" id="NHON01000010">
    <property type="protein sequence ID" value="OWJ67858.1"/>
    <property type="molecule type" value="Genomic_DNA"/>
</dbReference>
<dbReference type="EC" id="6.1.1.2" evidence="2 9"/>
<dbReference type="SUPFAM" id="SSF52374">
    <property type="entry name" value="Nucleotidylyl transferase"/>
    <property type="match status" value="1"/>
</dbReference>
<dbReference type="FunFam" id="1.10.240.10:FF:000005">
    <property type="entry name" value="Tryptophan--tRNA ligase"/>
    <property type="match status" value="1"/>
</dbReference>
<dbReference type="AlphaFoldDB" id="A0A211ZRE4"/>
<dbReference type="CDD" id="cd00806">
    <property type="entry name" value="TrpRS_core"/>
    <property type="match status" value="1"/>
</dbReference>
<dbReference type="Gene3D" id="3.40.50.620">
    <property type="entry name" value="HUPs"/>
    <property type="match status" value="1"/>
</dbReference>
<keyword evidence="5 10" id="KW-0067">ATP-binding</keyword>
<dbReference type="GO" id="GO:0004830">
    <property type="term" value="F:tryptophan-tRNA ligase activity"/>
    <property type="evidence" value="ECO:0007669"/>
    <property type="project" value="UniProtKB-UniRule"/>
</dbReference>
<dbReference type="InterPro" id="IPR001412">
    <property type="entry name" value="aa-tRNA-synth_I_CS"/>
</dbReference>
<keyword evidence="6 10" id="KW-0648">Protein biosynthesis</keyword>
<dbReference type="OrthoDB" id="9801042at2"/>
<dbReference type="RefSeq" id="WP_088150428.1">
    <property type="nucleotide sequence ID" value="NZ_NHON01000010.1"/>
</dbReference>
<evidence type="ECO:0000313" key="12">
    <source>
        <dbReference type="Proteomes" id="UP000196655"/>
    </source>
</evidence>
<sequence>MSVLALASQAPAPEITAADVVLTGDRPTGPLHLGHYAGSLANRLRLQRLCRQFVLIADLQALTDNAADPGRVSRNVMEVALDYLAIGLDPARSAIVLQSAVPEMAELAMLYLNLVTVARLERNPTVREEIRQRGFARDLPAGFLCYPVSQAADITAVAATLVPVGADQAPMLEQTVEIVRAVNRLAGAAVLPEPRILLSTMPRLPGLDGRGKASKSAGNAIDLRDDSDTVRAKIRRMYTDPGHLRVEDPGKVEGNVVFATLDAFDPDPTAVAELKRRYRAGGLPDVAVKRRLEEVLEALLGPIRERRAQLARDPGEVRAVLRQGTEAARAQAARVLDAVRGVFGLARP</sequence>
<name>A0A211ZRE4_9PROT</name>
<dbReference type="Pfam" id="PF00579">
    <property type="entry name" value="tRNA-synt_1b"/>
    <property type="match status" value="1"/>
</dbReference>
<evidence type="ECO:0000256" key="6">
    <source>
        <dbReference type="ARBA" id="ARBA00022917"/>
    </source>
</evidence>
<keyword evidence="4 10" id="KW-0547">Nucleotide-binding</keyword>
<dbReference type="InterPro" id="IPR002305">
    <property type="entry name" value="aa-tRNA-synth_Ic"/>
</dbReference>
<comment type="similarity">
    <text evidence="1 10">Belongs to the class-I aminoacyl-tRNA synthetase family.</text>
</comment>
<dbReference type="PANTHER" id="PTHR43766">
    <property type="entry name" value="TRYPTOPHAN--TRNA LIGASE, MITOCHONDRIAL"/>
    <property type="match status" value="1"/>
</dbReference>
<keyword evidence="12" id="KW-1185">Reference proteome</keyword>
<gene>
    <name evidence="11" type="ORF">BWR60_07765</name>
</gene>
<evidence type="ECO:0000256" key="2">
    <source>
        <dbReference type="ARBA" id="ARBA00013161"/>
    </source>
</evidence>
<dbReference type="PANTHER" id="PTHR43766:SF1">
    <property type="entry name" value="TRYPTOPHAN--TRNA LIGASE, MITOCHONDRIAL"/>
    <property type="match status" value="1"/>
</dbReference>
<evidence type="ECO:0000313" key="11">
    <source>
        <dbReference type="EMBL" id="OWJ67858.1"/>
    </source>
</evidence>
<evidence type="ECO:0000256" key="3">
    <source>
        <dbReference type="ARBA" id="ARBA00022598"/>
    </source>
</evidence>
<dbReference type="STRING" id="1122125.GCA_000423185_00393"/>
<dbReference type="InterPro" id="IPR002306">
    <property type="entry name" value="Trp-tRNA-ligase"/>
</dbReference>
<dbReference type="GO" id="GO:0005524">
    <property type="term" value="F:ATP binding"/>
    <property type="evidence" value="ECO:0007669"/>
    <property type="project" value="UniProtKB-KW"/>
</dbReference>
<evidence type="ECO:0000256" key="1">
    <source>
        <dbReference type="ARBA" id="ARBA00005594"/>
    </source>
</evidence>
<dbReference type="InterPro" id="IPR014729">
    <property type="entry name" value="Rossmann-like_a/b/a_fold"/>
</dbReference>
<dbReference type="Gene3D" id="1.10.240.10">
    <property type="entry name" value="Tyrosyl-Transfer RNA Synthetase"/>
    <property type="match status" value="1"/>
</dbReference>
<evidence type="ECO:0000256" key="4">
    <source>
        <dbReference type="ARBA" id="ARBA00022741"/>
    </source>
</evidence>
<dbReference type="PRINTS" id="PR01039">
    <property type="entry name" value="TRNASYNTHTRP"/>
</dbReference>
<comment type="catalytic activity">
    <reaction evidence="8">
        <text>tRNA(Trp) + L-tryptophan + ATP = L-tryptophyl-tRNA(Trp) + AMP + diphosphate + H(+)</text>
        <dbReference type="Rhea" id="RHEA:24080"/>
        <dbReference type="Rhea" id="RHEA-COMP:9671"/>
        <dbReference type="Rhea" id="RHEA-COMP:9705"/>
        <dbReference type="ChEBI" id="CHEBI:15378"/>
        <dbReference type="ChEBI" id="CHEBI:30616"/>
        <dbReference type="ChEBI" id="CHEBI:33019"/>
        <dbReference type="ChEBI" id="CHEBI:57912"/>
        <dbReference type="ChEBI" id="CHEBI:78442"/>
        <dbReference type="ChEBI" id="CHEBI:78535"/>
        <dbReference type="ChEBI" id="CHEBI:456215"/>
        <dbReference type="EC" id="6.1.1.2"/>
    </reaction>
</comment>
<keyword evidence="7 10" id="KW-0030">Aminoacyl-tRNA synthetase</keyword>
<dbReference type="GO" id="GO:0006436">
    <property type="term" value="P:tryptophanyl-tRNA aminoacylation"/>
    <property type="evidence" value="ECO:0007669"/>
    <property type="project" value="UniProtKB-UniRule"/>
</dbReference>
<evidence type="ECO:0000256" key="8">
    <source>
        <dbReference type="ARBA" id="ARBA00049929"/>
    </source>
</evidence>
<keyword evidence="3 10" id="KW-0436">Ligase</keyword>
<protein>
    <recommendedName>
        <fullName evidence="2 9">Tryptophan--tRNA ligase</fullName>
        <ecNumber evidence="2 9">6.1.1.2</ecNumber>
    </recommendedName>
</protein>
<comment type="caution">
    <text evidence="11">The sequence shown here is derived from an EMBL/GenBank/DDBJ whole genome shotgun (WGS) entry which is preliminary data.</text>
</comment>
<dbReference type="Proteomes" id="UP000196655">
    <property type="component" value="Unassembled WGS sequence"/>
</dbReference>
<reference evidence="12" key="1">
    <citation type="submission" date="2017-05" db="EMBL/GenBank/DDBJ databases">
        <authorList>
            <person name="Macchi M."/>
            <person name="Festa S."/>
            <person name="Coppotelli B.M."/>
            <person name="Morelli I.S."/>
        </authorList>
    </citation>
    <scope>NUCLEOTIDE SEQUENCE [LARGE SCALE GENOMIC DNA]</scope>
    <source>
        <strain evidence="12">I</strain>
    </source>
</reference>
<dbReference type="PROSITE" id="PS00178">
    <property type="entry name" value="AA_TRNA_LIGASE_I"/>
    <property type="match status" value="1"/>
</dbReference>
<evidence type="ECO:0000256" key="7">
    <source>
        <dbReference type="ARBA" id="ARBA00023146"/>
    </source>
</evidence>
<dbReference type="NCBIfam" id="TIGR00233">
    <property type="entry name" value="trpS"/>
    <property type="match status" value="1"/>
</dbReference>
<dbReference type="GO" id="GO:0005829">
    <property type="term" value="C:cytosol"/>
    <property type="evidence" value="ECO:0007669"/>
    <property type="project" value="TreeGrafter"/>
</dbReference>